<feature type="compositionally biased region" description="Low complexity" evidence="1">
    <location>
        <begin position="206"/>
        <end position="217"/>
    </location>
</feature>
<feature type="compositionally biased region" description="Low complexity" evidence="1">
    <location>
        <begin position="157"/>
        <end position="172"/>
    </location>
</feature>
<feature type="region of interest" description="Disordered" evidence="1">
    <location>
        <begin position="1"/>
        <end position="501"/>
    </location>
</feature>
<dbReference type="EMBL" id="NHTK01005139">
    <property type="protein sequence ID" value="PPQ82613.1"/>
    <property type="molecule type" value="Genomic_DNA"/>
</dbReference>
<comment type="caution">
    <text evidence="2">The sequence shown here is derived from an EMBL/GenBank/DDBJ whole genome shotgun (WGS) entry which is preliminary data.</text>
</comment>
<reference evidence="2 3" key="1">
    <citation type="journal article" date="2018" name="Evol. Lett.">
        <title>Horizontal gene cluster transfer increased hallucinogenic mushroom diversity.</title>
        <authorList>
            <person name="Reynolds H.T."/>
            <person name="Vijayakumar V."/>
            <person name="Gluck-Thaler E."/>
            <person name="Korotkin H.B."/>
            <person name="Matheny P.B."/>
            <person name="Slot J.C."/>
        </authorList>
    </citation>
    <scope>NUCLEOTIDE SEQUENCE [LARGE SCALE GENOMIC DNA]</scope>
    <source>
        <strain evidence="2 3">2629</strain>
    </source>
</reference>
<feature type="compositionally biased region" description="Polar residues" evidence="1">
    <location>
        <begin position="218"/>
        <end position="227"/>
    </location>
</feature>
<feature type="compositionally biased region" description="Polar residues" evidence="1">
    <location>
        <begin position="20"/>
        <end position="40"/>
    </location>
</feature>
<feature type="compositionally biased region" description="Polar residues" evidence="1">
    <location>
        <begin position="735"/>
        <end position="767"/>
    </location>
</feature>
<gene>
    <name evidence="2" type="ORF">CVT24_005432</name>
</gene>
<feature type="compositionally biased region" description="Basic residues" evidence="1">
    <location>
        <begin position="451"/>
        <end position="461"/>
    </location>
</feature>
<evidence type="ECO:0000313" key="2">
    <source>
        <dbReference type="EMBL" id="PPQ82613.1"/>
    </source>
</evidence>
<proteinExistence type="predicted"/>
<feature type="compositionally biased region" description="Polar residues" evidence="1">
    <location>
        <begin position="286"/>
        <end position="302"/>
    </location>
</feature>
<dbReference type="InParanoid" id="A0A409WVR5"/>
<feature type="compositionally biased region" description="Acidic residues" evidence="1">
    <location>
        <begin position="575"/>
        <end position="587"/>
    </location>
</feature>
<feature type="compositionally biased region" description="Polar residues" evidence="1">
    <location>
        <begin position="147"/>
        <end position="156"/>
    </location>
</feature>
<dbReference type="AlphaFoldDB" id="A0A409WVR5"/>
<protein>
    <submittedName>
        <fullName evidence="2">Uncharacterized protein</fullName>
    </submittedName>
</protein>
<evidence type="ECO:0000256" key="1">
    <source>
        <dbReference type="SAM" id="MobiDB-lite"/>
    </source>
</evidence>
<feature type="compositionally biased region" description="Low complexity" evidence="1">
    <location>
        <begin position="389"/>
        <end position="402"/>
    </location>
</feature>
<feature type="compositionally biased region" description="Low complexity" evidence="1">
    <location>
        <begin position="434"/>
        <end position="446"/>
    </location>
</feature>
<organism evidence="2 3">
    <name type="scientific">Panaeolus cyanescens</name>
    <dbReference type="NCBI Taxonomy" id="181874"/>
    <lineage>
        <taxon>Eukaryota</taxon>
        <taxon>Fungi</taxon>
        <taxon>Dikarya</taxon>
        <taxon>Basidiomycota</taxon>
        <taxon>Agaricomycotina</taxon>
        <taxon>Agaricomycetes</taxon>
        <taxon>Agaricomycetidae</taxon>
        <taxon>Agaricales</taxon>
        <taxon>Agaricineae</taxon>
        <taxon>Galeropsidaceae</taxon>
        <taxon>Panaeolus</taxon>
    </lineage>
</organism>
<feature type="compositionally biased region" description="Gly residues" evidence="1">
    <location>
        <begin position="323"/>
        <end position="336"/>
    </location>
</feature>
<feature type="region of interest" description="Disordered" evidence="1">
    <location>
        <begin position="531"/>
        <end position="601"/>
    </location>
</feature>
<dbReference type="OrthoDB" id="3365519at2759"/>
<evidence type="ECO:0000313" key="3">
    <source>
        <dbReference type="Proteomes" id="UP000284842"/>
    </source>
</evidence>
<name>A0A409WVR5_9AGAR</name>
<sequence>MGVSISHALPSVPSGRMSVYNPNGGSTNPPVSRRTSTMGIQSPPSHPPVSVSASPEKEKSRRMSMGPGPLPQKSHASLSMNQKSQVSLKKSPSMQVSAMGPTRGKPRIFAAMEEQEQLSPTPPPPPPSEEKQKQPKQRFQQQPPPNHTSSLYPSFMQQPTMQTSLSTSSSGSPAPPPPPQSWRGMPQAVSDRQSQYGVAPTPPPSSSSRRASSVGPSVNRQSMNVNPNVMGVPPKSSASVNGSPPRRQTGYLQPSPPRHSMYASGNGSGSGDQSMTMGQGGHSRRPSSQFGNEEFMTPQSSVRGLPVTPDGSPPRSVRSANGTRGGSVYGGNGSGSVNGSPGRQLPSPPPNSVVQPSALTQLNGGGVGNGPVNGAIPRGLTKKQEAQLEKQLNAQQKLQQKQGMMGVPPQTPPRTRKLSKVKPVQGGENGVLGLPNPSNTTLSSSPESHRTGSHRLHKHSQHLQAFNPNASASNLSVASGVSSKKKLPEPLVLEDDKVDKVDEQTMRNAGIELDDDPFAKNEGVRMLKPTQNGAAVAQDEISRASGSVVGDESDRKSGVNLPLTPVSQEEKGEGEGEGENVGEEVGEEEKPREPRPDAPTMAQFLSNPTVLANLLSYFTFYDWCVTAALSREIRVLLVRTPELREDLSDYMRGVSTPTHEYARVAGMYSHSLTVHPTLRDPSILETVRSMTSSTRAYTRVVLRLRAQAEKEAAVHQANLQSLGYFAPPSAAKNMNFASPTRGNGTSSRVSSRAPSPTMSNYSQSQSHGYAPGMMQNASSSQPGLAFRSPLFKLRRAPLLRVFVPSPEGDWLSDKSVLECEAECKRAGVQHLMRLGDVVWDVAVGDEGNVG</sequence>
<accession>A0A409WVR5</accession>
<feature type="compositionally biased region" description="Polar residues" evidence="1">
    <location>
        <begin position="462"/>
        <end position="482"/>
    </location>
</feature>
<feature type="non-terminal residue" evidence="2">
    <location>
        <position position="850"/>
    </location>
</feature>
<keyword evidence="3" id="KW-1185">Reference proteome</keyword>
<dbReference type="STRING" id="181874.A0A409WVR5"/>
<dbReference type="Proteomes" id="UP000284842">
    <property type="component" value="Unassembled WGS sequence"/>
</dbReference>
<feature type="region of interest" description="Disordered" evidence="1">
    <location>
        <begin position="735"/>
        <end position="781"/>
    </location>
</feature>
<feature type="compositionally biased region" description="Polar residues" evidence="1">
    <location>
        <begin position="74"/>
        <end position="96"/>
    </location>
</feature>